<feature type="active site" description="Charge relay system" evidence="5">
    <location>
        <position position="506"/>
    </location>
</feature>
<protein>
    <submittedName>
        <fullName evidence="8">Subtilisin</fullName>
    </submittedName>
</protein>
<dbReference type="Pfam" id="PF00082">
    <property type="entry name" value="Peptidase_S8"/>
    <property type="match status" value="1"/>
</dbReference>
<evidence type="ECO:0000313" key="8">
    <source>
        <dbReference type="EMBL" id="RNF27850.1"/>
    </source>
</evidence>
<reference evidence="8" key="1">
    <citation type="submission" date="2014-10" db="EMBL/GenBank/DDBJ databases">
        <title>Massilia sp. genome.</title>
        <authorList>
            <person name="Xu B."/>
            <person name="Dai L."/>
            <person name="Huang Z."/>
        </authorList>
    </citation>
    <scope>NUCLEOTIDE SEQUENCE [LARGE SCALE GENOMIC DNA]</scope>
    <source>
        <strain evidence="8">CFS-1</strain>
    </source>
</reference>
<dbReference type="PROSITE" id="PS00137">
    <property type="entry name" value="SUBTILASE_HIS"/>
    <property type="match status" value="1"/>
</dbReference>
<dbReference type="PRINTS" id="PR00723">
    <property type="entry name" value="SUBTILISIN"/>
</dbReference>
<evidence type="ECO:0000256" key="4">
    <source>
        <dbReference type="ARBA" id="ARBA00022825"/>
    </source>
</evidence>
<accession>A0A422QCX2</accession>
<dbReference type="InterPro" id="IPR036852">
    <property type="entry name" value="Peptidase_S8/S53_dom_sf"/>
</dbReference>
<feature type="region of interest" description="Disordered" evidence="6">
    <location>
        <begin position="1"/>
        <end position="32"/>
    </location>
</feature>
<keyword evidence="9" id="KW-1185">Reference proteome</keyword>
<dbReference type="OrthoDB" id="9790784at2"/>
<evidence type="ECO:0000313" key="9">
    <source>
        <dbReference type="Proteomes" id="UP000283254"/>
    </source>
</evidence>
<dbReference type="InterPro" id="IPR050131">
    <property type="entry name" value="Peptidase_S8_subtilisin-like"/>
</dbReference>
<name>A0A422QCX2_9BURK</name>
<feature type="active site" description="Charge relay system" evidence="5">
    <location>
        <position position="336"/>
    </location>
</feature>
<evidence type="ECO:0000256" key="2">
    <source>
        <dbReference type="ARBA" id="ARBA00022670"/>
    </source>
</evidence>
<evidence type="ECO:0000256" key="3">
    <source>
        <dbReference type="ARBA" id="ARBA00022801"/>
    </source>
</evidence>
<evidence type="ECO:0000256" key="1">
    <source>
        <dbReference type="ARBA" id="ARBA00011073"/>
    </source>
</evidence>
<feature type="active site" description="Charge relay system" evidence="5">
    <location>
        <position position="300"/>
    </location>
</feature>
<dbReference type="GO" id="GO:0004252">
    <property type="term" value="F:serine-type endopeptidase activity"/>
    <property type="evidence" value="ECO:0007669"/>
    <property type="project" value="UniProtKB-UniRule"/>
</dbReference>
<comment type="caution">
    <text evidence="8">The sequence shown here is derived from an EMBL/GenBank/DDBJ whole genome shotgun (WGS) entry which is preliminary data.</text>
</comment>
<dbReference type="InterPro" id="IPR000209">
    <property type="entry name" value="Peptidase_S8/S53_dom"/>
</dbReference>
<dbReference type="EMBL" id="JSAB01000452">
    <property type="protein sequence ID" value="RNF27850.1"/>
    <property type="molecule type" value="Genomic_DNA"/>
</dbReference>
<dbReference type="GO" id="GO:0006508">
    <property type="term" value="P:proteolysis"/>
    <property type="evidence" value="ECO:0007669"/>
    <property type="project" value="UniProtKB-KW"/>
</dbReference>
<dbReference type="InterPro" id="IPR022398">
    <property type="entry name" value="Peptidase_S8_His-AS"/>
</dbReference>
<dbReference type="PANTHER" id="PTHR43806">
    <property type="entry name" value="PEPTIDASE S8"/>
    <property type="match status" value="1"/>
</dbReference>
<evidence type="ECO:0000256" key="6">
    <source>
        <dbReference type="SAM" id="MobiDB-lite"/>
    </source>
</evidence>
<comment type="similarity">
    <text evidence="1 5">Belongs to the peptidase S8 family.</text>
</comment>
<dbReference type="PANTHER" id="PTHR43806:SF11">
    <property type="entry name" value="CEREVISIN-RELATED"/>
    <property type="match status" value="1"/>
</dbReference>
<dbReference type="Proteomes" id="UP000283254">
    <property type="component" value="Unassembled WGS sequence"/>
</dbReference>
<keyword evidence="3 5" id="KW-0378">Hydrolase</keyword>
<dbReference type="PROSITE" id="PS51892">
    <property type="entry name" value="SUBTILASE"/>
    <property type="match status" value="1"/>
</dbReference>
<feature type="compositionally biased region" description="Low complexity" evidence="6">
    <location>
        <begin position="22"/>
        <end position="32"/>
    </location>
</feature>
<sequence length="634" mass="65812">MPKHTKGSAGEAQETTNPTPDGAGAKRTAPAATADAINGATAIARGRPVAERKKKYLVAPRAAVTGAFGTSSWVAPLGLSAVQQALHALPDIDVVDTIATRGGMAPAGFSPAAMGEPADGVVVARMTDQKAGELLQRGQGQLLVERDQHLELLDPMLRRPDLVSSLTPYSGPQAELLLAVVGKDGAPLPDVEVSLFGGALPSSAVTGPDGVAHLRLYGEDAHTISGLYVKPRTDYWSHYQRDPDLSLDEANVVMLRPLADWPALRGMPQQSAMGWGARAMRLDQVPQQFRGRGVKIAVIDSGAATTHGNLNQIHAGFDVVNKQVDRSTWNVDTLGHGSHCAGVIGAADPAWGIRGFAPEAEIHVCKLFPGGQVSQLIDALEYCIEQGIDVVNLSLGGGSPSEALERQIVRAKQAGVACIAAAGNSSSAVQYPASSPHVLAVAAIGKIGEFPPDSYHAETLSPDSDMQGFFTAKFSCFGPQVDVCAPGVAVVSSVPPNNFAAWDGTSMAAPHVTGLAALVLAHRPEFQSMSLPRSPERVERLFQVLRMSARPVTLSDPNRIGYGLPDALVALGLPVAQPGMAWQAAAAGFGIPAGMFAGLPGNGARLGMGPPGSGGAGQAGTMQYPFGSLRPSGW</sequence>
<organism evidence="8 9">
    <name type="scientific">Massilia aurea</name>
    <dbReference type="NCBI Taxonomy" id="373040"/>
    <lineage>
        <taxon>Bacteria</taxon>
        <taxon>Pseudomonadati</taxon>
        <taxon>Pseudomonadota</taxon>
        <taxon>Betaproteobacteria</taxon>
        <taxon>Burkholderiales</taxon>
        <taxon>Oxalobacteraceae</taxon>
        <taxon>Telluria group</taxon>
        <taxon>Massilia</taxon>
    </lineage>
</organism>
<evidence type="ECO:0000259" key="7">
    <source>
        <dbReference type="Pfam" id="PF00082"/>
    </source>
</evidence>
<dbReference type="PROSITE" id="PS00138">
    <property type="entry name" value="SUBTILASE_SER"/>
    <property type="match status" value="1"/>
</dbReference>
<feature type="domain" description="Peptidase S8/S53" evidence="7">
    <location>
        <begin position="291"/>
        <end position="562"/>
    </location>
</feature>
<keyword evidence="2 5" id="KW-0645">Protease</keyword>
<dbReference type="InterPro" id="IPR023828">
    <property type="entry name" value="Peptidase_S8_Ser-AS"/>
</dbReference>
<gene>
    <name evidence="8" type="ORF">NM04_26340</name>
</gene>
<dbReference type="Gene3D" id="3.40.50.200">
    <property type="entry name" value="Peptidase S8/S53 domain"/>
    <property type="match status" value="1"/>
</dbReference>
<dbReference type="AlphaFoldDB" id="A0A422QCX2"/>
<dbReference type="RefSeq" id="WP_123072266.1">
    <property type="nucleotide sequence ID" value="NZ_JSAB01000452.1"/>
</dbReference>
<evidence type="ECO:0000256" key="5">
    <source>
        <dbReference type="PROSITE-ProRule" id="PRU01240"/>
    </source>
</evidence>
<proteinExistence type="inferred from homology"/>
<dbReference type="GO" id="GO:0005615">
    <property type="term" value="C:extracellular space"/>
    <property type="evidence" value="ECO:0007669"/>
    <property type="project" value="TreeGrafter"/>
</dbReference>
<dbReference type="SUPFAM" id="SSF52743">
    <property type="entry name" value="Subtilisin-like"/>
    <property type="match status" value="1"/>
</dbReference>
<keyword evidence="4 5" id="KW-0720">Serine protease</keyword>
<dbReference type="InterPro" id="IPR015500">
    <property type="entry name" value="Peptidase_S8_subtilisin-rel"/>
</dbReference>